<keyword evidence="2" id="KW-0808">Transferase</keyword>
<dbReference type="AlphaFoldDB" id="A0A0F3H139"/>
<dbReference type="GO" id="GO:0008168">
    <property type="term" value="F:methyltransferase activity"/>
    <property type="evidence" value="ECO:0007669"/>
    <property type="project" value="UniProtKB-KW"/>
</dbReference>
<dbReference type="GO" id="GO:0032259">
    <property type="term" value="P:methylation"/>
    <property type="evidence" value="ECO:0007669"/>
    <property type="project" value="UniProtKB-KW"/>
</dbReference>
<proteinExistence type="predicted"/>
<evidence type="ECO:0000313" key="2">
    <source>
        <dbReference type="EMBL" id="KJU86663.1"/>
    </source>
</evidence>
<dbReference type="InterPro" id="IPR013217">
    <property type="entry name" value="Methyltransf_12"/>
</dbReference>
<dbReference type="InterPro" id="IPR029063">
    <property type="entry name" value="SAM-dependent_MTases_sf"/>
</dbReference>
<dbReference type="CDD" id="cd02440">
    <property type="entry name" value="AdoMet_MTases"/>
    <property type="match status" value="1"/>
</dbReference>
<comment type="caution">
    <text evidence="2">The sequence shown here is derived from an EMBL/GenBank/DDBJ whole genome shotgun (WGS) entry which is preliminary data.</text>
</comment>
<dbReference type="PANTHER" id="PTHR12843">
    <property type="entry name" value="PROTEIN-LYSINE N-METHYLTRANSFERASE METTL10"/>
    <property type="match status" value="1"/>
</dbReference>
<protein>
    <submittedName>
        <fullName evidence="2">Type 12 methyltransferase</fullName>
    </submittedName>
</protein>
<dbReference type="Proteomes" id="UP000033423">
    <property type="component" value="Unassembled WGS sequence"/>
</dbReference>
<evidence type="ECO:0000313" key="3">
    <source>
        <dbReference type="Proteomes" id="UP000033423"/>
    </source>
</evidence>
<evidence type="ECO:0000259" key="1">
    <source>
        <dbReference type="Pfam" id="PF08242"/>
    </source>
</evidence>
<keyword evidence="2" id="KW-0489">Methyltransferase</keyword>
<feature type="domain" description="Methyltransferase type 12" evidence="1">
    <location>
        <begin position="105"/>
        <end position="202"/>
    </location>
</feature>
<dbReference type="SUPFAM" id="SSF53335">
    <property type="entry name" value="S-adenosyl-L-methionine-dependent methyltransferases"/>
    <property type="match status" value="1"/>
</dbReference>
<gene>
    <name evidence="2" type="ORF">MBAV_001143</name>
</gene>
<dbReference type="Pfam" id="PF08242">
    <property type="entry name" value="Methyltransf_12"/>
    <property type="match status" value="1"/>
</dbReference>
<dbReference type="PANTHER" id="PTHR12843:SF5">
    <property type="entry name" value="EEF1A LYSINE METHYLTRANSFERASE 2"/>
    <property type="match status" value="1"/>
</dbReference>
<keyword evidence="3" id="KW-1185">Reference proteome</keyword>
<dbReference type="Gene3D" id="3.40.50.150">
    <property type="entry name" value="Vaccinia Virus protein VP39"/>
    <property type="match status" value="1"/>
</dbReference>
<organism evidence="2 3">
    <name type="scientific">Candidatus Magnetobacterium bavaricum</name>
    <dbReference type="NCBI Taxonomy" id="29290"/>
    <lineage>
        <taxon>Bacteria</taxon>
        <taxon>Pseudomonadati</taxon>
        <taxon>Nitrospirota</taxon>
        <taxon>Thermodesulfovibrionia</taxon>
        <taxon>Thermodesulfovibrionales</taxon>
        <taxon>Candidatus Magnetobacteriaceae</taxon>
        <taxon>Candidatus Magnetobacterium</taxon>
    </lineage>
</organism>
<sequence length="265" mass="29692">MVVGAGFMDFQVTWRADVFSGAPQQSEAALFGTMGINFYAYKPRAKGKSRTAAQAPKTPTFNRKEHWDNVYKTKLPTQVSWYEENPEISLKLIKTTKVGTKANIIDVGGGASTLVDTLLLKKYKNITVLDISPSALAGSRERLGEQAHKVKWLEADITTAQPLSEQYDLWHDRAVFHFLTDADDRKKYVQAVNQSLKVGGHLIIATFAIDGPQKCSGLEVVRYDEEGLHTEFGLNFELLNVIELDHTTPAKGVQRFLFCHFRRAT</sequence>
<name>A0A0F3H139_9BACT</name>
<accession>A0A0F3H139</accession>
<reference evidence="2 3" key="1">
    <citation type="submission" date="2015-02" db="EMBL/GenBank/DDBJ databases">
        <title>Single-cell genomics of uncultivated deep-branching MTB reveals a conserved set of magnetosome genes.</title>
        <authorList>
            <person name="Kolinko S."/>
            <person name="Richter M."/>
            <person name="Glockner F.O."/>
            <person name="Brachmann A."/>
            <person name="Schuler D."/>
        </authorList>
    </citation>
    <scope>NUCLEOTIDE SEQUENCE [LARGE SCALE GENOMIC DNA]</scope>
    <source>
        <strain evidence="2">TM-1</strain>
    </source>
</reference>
<dbReference type="EMBL" id="LACI01000505">
    <property type="protein sequence ID" value="KJU86663.1"/>
    <property type="molecule type" value="Genomic_DNA"/>
</dbReference>